<feature type="chain" id="PRO_5025603559" description="Apolipoprotein M" evidence="5">
    <location>
        <begin position="21"/>
        <end position="207"/>
    </location>
</feature>
<reference evidence="6 7" key="1">
    <citation type="submission" date="2019-06" db="EMBL/GenBank/DDBJ databases">
        <title>A chromosome-scale genome assembly of the European perch, Perca fluviatilis.</title>
        <authorList>
            <person name="Roques C."/>
            <person name="Zahm M."/>
            <person name="Cabau C."/>
            <person name="Klopp C."/>
            <person name="Bouchez O."/>
            <person name="Donnadieu C."/>
            <person name="Kuhl H."/>
            <person name="Gislard M."/>
            <person name="Guendouz S."/>
            <person name="Journot L."/>
            <person name="Haffray P."/>
            <person name="Bestin A."/>
            <person name="Morvezen R."/>
            <person name="Feron R."/>
            <person name="Wen M."/>
            <person name="Jouanno E."/>
            <person name="Herpin A."/>
            <person name="Schartl M."/>
            <person name="Postlethwait J."/>
            <person name="Schaerlinger B."/>
            <person name="Chardard D."/>
            <person name="Lecocq T."/>
            <person name="Poncet C."/>
            <person name="Jaffrelo L."/>
            <person name="Lampietro C."/>
            <person name="Guiguen Y."/>
        </authorList>
    </citation>
    <scope>NUCLEOTIDE SEQUENCE [LARGE SCALE GENOMIC DNA]</scope>
    <source>
        <tissue evidence="6">Blood</tissue>
    </source>
</reference>
<keyword evidence="4" id="KW-0325">Glycoprotein</keyword>
<comment type="caution">
    <text evidence="6">The sequence shown here is derived from an EMBL/GenBank/DDBJ whole genome shotgun (WGS) entry which is preliminary data.</text>
</comment>
<dbReference type="GO" id="GO:0005576">
    <property type="term" value="C:extracellular region"/>
    <property type="evidence" value="ECO:0007669"/>
    <property type="project" value="UniProtKB-SubCell"/>
</dbReference>
<dbReference type="EMBL" id="VHII01000013">
    <property type="protein sequence ID" value="KAF1382102.1"/>
    <property type="molecule type" value="Genomic_DNA"/>
</dbReference>
<dbReference type="PANTHER" id="PTHR11967">
    <property type="entry name" value="ALPHA-1-ACID GLYCOPROTEIN"/>
    <property type="match status" value="1"/>
</dbReference>
<dbReference type="Proteomes" id="UP000465112">
    <property type="component" value="Chromosome 13"/>
</dbReference>
<keyword evidence="7" id="KW-1185">Reference proteome</keyword>
<evidence type="ECO:0008006" key="8">
    <source>
        <dbReference type="Google" id="ProtNLM"/>
    </source>
</evidence>
<dbReference type="Gene3D" id="2.40.128.20">
    <property type="match status" value="1"/>
</dbReference>
<dbReference type="InterPro" id="IPR012674">
    <property type="entry name" value="Calycin"/>
</dbReference>
<evidence type="ECO:0000256" key="2">
    <source>
        <dbReference type="ARBA" id="ARBA00022525"/>
    </source>
</evidence>
<feature type="signal peptide" evidence="5">
    <location>
        <begin position="1"/>
        <end position="20"/>
    </location>
</feature>
<proteinExistence type="predicted"/>
<dbReference type="OrthoDB" id="8931204at2759"/>
<dbReference type="AlphaFoldDB" id="A0A6A5F3Z9"/>
<evidence type="ECO:0000313" key="7">
    <source>
        <dbReference type="Proteomes" id="UP000465112"/>
    </source>
</evidence>
<protein>
    <recommendedName>
        <fullName evidence="8">Apolipoprotein M</fullName>
    </recommendedName>
</protein>
<accession>A0A6A5F3Z9</accession>
<comment type="subcellular location">
    <subcellularLocation>
        <location evidence="1">Secreted</location>
    </subcellularLocation>
</comment>
<sequence>MNLWLSAHFLVAGLFLSCSALTSEECQPLVTPLSLVDPSMMYGRSNFLVGYVDHDIYRGILKTTESSWMNFTASPSANEVVMSQTNKMNETCLASSVKVTIDGNTATTSIANTTSVFHFLPSCDGCLVMSINATVRDLDKFATMLKLNVDVSGEEVNVRALYLLGREATLKDSDLERFKQQASCRLGSESRRLLYDPKKVSVLKVKA</sequence>
<evidence type="ECO:0000256" key="5">
    <source>
        <dbReference type="SAM" id="SignalP"/>
    </source>
</evidence>
<gene>
    <name evidence="6" type="ORF">PFLUV_G00160960</name>
</gene>
<dbReference type="PANTHER" id="PTHR11967:SF2">
    <property type="entry name" value="ALPHA-1-ACID GLYCOPROTEIN 1"/>
    <property type="match status" value="1"/>
</dbReference>
<organism evidence="6 7">
    <name type="scientific">Perca fluviatilis</name>
    <name type="common">European perch</name>
    <dbReference type="NCBI Taxonomy" id="8168"/>
    <lineage>
        <taxon>Eukaryota</taxon>
        <taxon>Metazoa</taxon>
        <taxon>Chordata</taxon>
        <taxon>Craniata</taxon>
        <taxon>Vertebrata</taxon>
        <taxon>Euteleostomi</taxon>
        <taxon>Actinopterygii</taxon>
        <taxon>Neopterygii</taxon>
        <taxon>Teleostei</taxon>
        <taxon>Neoteleostei</taxon>
        <taxon>Acanthomorphata</taxon>
        <taxon>Eupercaria</taxon>
        <taxon>Perciformes</taxon>
        <taxon>Percoidei</taxon>
        <taxon>Percidae</taxon>
        <taxon>Percinae</taxon>
        <taxon>Perca</taxon>
    </lineage>
</organism>
<evidence type="ECO:0000313" key="6">
    <source>
        <dbReference type="EMBL" id="KAF1382102.1"/>
    </source>
</evidence>
<dbReference type="CDD" id="cd19415">
    <property type="entry name" value="lipocalin_ApoM_AGP"/>
    <property type="match status" value="1"/>
</dbReference>
<evidence type="ECO:0000256" key="1">
    <source>
        <dbReference type="ARBA" id="ARBA00004613"/>
    </source>
</evidence>
<keyword evidence="2" id="KW-0964">Secreted</keyword>
<name>A0A6A5F3Z9_PERFL</name>
<keyword evidence="3 5" id="KW-0732">Signal</keyword>
<evidence type="ECO:0000256" key="3">
    <source>
        <dbReference type="ARBA" id="ARBA00022729"/>
    </source>
</evidence>
<evidence type="ECO:0000256" key="4">
    <source>
        <dbReference type="ARBA" id="ARBA00023180"/>
    </source>
</evidence>